<dbReference type="InterPro" id="IPR008984">
    <property type="entry name" value="SMAD_FHA_dom_sf"/>
</dbReference>
<dbReference type="InterPro" id="IPR035892">
    <property type="entry name" value="C2_domain_sf"/>
</dbReference>
<comment type="function">
    <text evidence="9">Microtubule-dependent motor protein required for mitochondrion morphology and transport of mitochondria in neuronal cells.</text>
</comment>
<organism evidence="15 16">
    <name type="scientific">Biomphalaria pfeifferi</name>
    <name type="common">Bloodfluke planorb</name>
    <name type="synonym">Freshwater snail</name>
    <dbReference type="NCBI Taxonomy" id="112525"/>
    <lineage>
        <taxon>Eukaryota</taxon>
        <taxon>Metazoa</taxon>
        <taxon>Spiralia</taxon>
        <taxon>Lophotrochozoa</taxon>
        <taxon>Mollusca</taxon>
        <taxon>Gastropoda</taxon>
        <taxon>Heterobranchia</taxon>
        <taxon>Euthyneura</taxon>
        <taxon>Panpulmonata</taxon>
        <taxon>Hygrophila</taxon>
        <taxon>Lymnaeoidea</taxon>
        <taxon>Planorbidae</taxon>
        <taxon>Biomphalaria</taxon>
    </lineage>
</organism>
<dbReference type="EMBL" id="JASAOG010000131">
    <property type="protein sequence ID" value="KAK0048960.1"/>
    <property type="molecule type" value="Genomic_DNA"/>
</dbReference>
<dbReference type="SUPFAM" id="SSF52540">
    <property type="entry name" value="P-loop containing nucleoside triphosphate hydrolases"/>
    <property type="match status" value="1"/>
</dbReference>
<dbReference type="Gene3D" id="2.60.200.20">
    <property type="match status" value="1"/>
</dbReference>
<evidence type="ECO:0000256" key="6">
    <source>
        <dbReference type="ARBA" id="ARBA00023128"/>
    </source>
</evidence>
<evidence type="ECO:0000256" key="13">
    <source>
        <dbReference type="SAM" id="MobiDB-lite"/>
    </source>
</evidence>
<dbReference type="GO" id="GO:0003777">
    <property type="term" value="F:microtubule motor activity"/>
    <property type="evidence" value="ECO:0007669"/>
    <property type="project" value="InterPro"/>
</dbReference>
<dbReference type="GO" id="GO:0005524">
    <property type="term" value="F:ATP binding"/>
    <property type="evidence" value="ECO:0007669"/>
    <property type="project" value="UniProtKB-UniRule"/>
</dbReference>
<keyword evidence="6" id="KW-0496">Mitochondrion</keyword>
<name>A0AAD8B920_BIOPF</name>
<dbReference type="GO" id="GO:0008017">
    <property type="term" value="F:microtubule binding"/>
    <property type="evidence" value="ECO:0007669"/>
    <property type="project" value="InterPro"/>
</dbReference>
<keyword evidence="2" id="KW-0813">Transport</keyword>
<evidence type="ECO:0000256" key="5">
    <source>
        <dbReference type="ARBA" id="ARBA00023054"/>
    </source>
</evidence>
<keyword evidence="16" id="KW-1185">Reference proteome</keyword>
<evidence type="ECO:0000259" key="14">
    <source>
        <dbReference type="PROSITE" id="PS50067"/>
    </source>
</evidence>
<evidence type="ECO:0000256" key="8">
    <source>
        <dbReference type="ARBA" id="ARBA00023175"/>
    </source>
</evidence>
<proteinExistence type="inferred from homology"/>
<dbReference type="Pfam" id="PF00225">
    <property type="entry name" value="Kinesin"/>
    <property type="match status" value="1"/>
</dbReference>
<dbReference type="AlphaFoldDB" id="A0AAD8B920"/>
<dbReference type="PROSITE" id="PS50067">
    <property type="entry name" value="KINESIN_MOTOR_2"/>
    <property type="match status" value="1"/>
</dbReference>
<keyword evidence="7" id="KW-0472">Membrane</keyword>
<dbReference type="Gene3D" id="3.40.850.10">
    <property type="entry name" value="Kinesin motor domain"/>
    <property type="match status" value="1"/>
</dbReference>
<dbReference type="InterPro" id="IPR001752">
    <property type="entry name" value="Kinesin_motor_dom"/>
</dbReference>
<protein>
    <recommendedName>
        <fullName evidence="10">Kinesin-like protein 6</fullName>
    </recommendedName>
</protein>
<keyword evidence="4 11" id="KW-0067">ATP-binding</keyword>
<feature type="compositionally biased region" description="Polar residues" evidence="13">
    <location>
        <begin position="1060"/>
        <end position="1069"/>
    </location>
</feature>
<dbReference type="InterPro" id="IPR027417">
    <property type="entry name" value="P-loop_NTPase"/>
</dbReference>
<evidence type="ECO:0000256" key="3">
    <source>
        <dbReference type="ARBA" id="ARBA00022741"/>
    </source>
</evidence>
<evidence type="ECO:0000256" key="2">
    <source>
        <dbReference type="ARBA" id="ARBA00022448"/>
    </source>
</evidence>
<dbReference type="SUPFAM" id="SSF49562">
    <property type="entry name" value="C2 domain (Calcium/lipid-binding domain, CaLB)"/>
    <property type="match status" value="1"/>
</dbReference>
<accession>A0AAD8B920</accession>
<evidence type="ECO:0000256" key="12">
    <source>
        <dbReference type="SAM" id="Coils"/>
    </source>
</evidence>
<feature type="binding site" evidence="11">
    <location>
        <begin position="106"/>
        <end position="113"/>
    </location>
    <ligand>
        <name>ATP</name>
        <dbReference type="ChEBI" id="CHEBI:30616"/>
    </ligand>
</feature>
<dbReference type="SUPFAM" id="SSF49879">
    <property type="entry name" value="SMAD/FHA domain"/>
    <property type="match status" value="1"/>
</dbReference>
<evidence type="ECO:0000256" key="1">
    <source>
        <dbReference type="ARBA" id="ARBA00004318"/>
    </source>
</evidence>
<dbReference type="GO" id="GO:0031966">
    <property type="term" value="C:mitochondrial membrane"/>
    <property type="evidence" value="ECO:0007669"/>
    <property type="project" value="UniProtKB-SubCell"/>
</dbReference>
<comment type="subcellular location">
    <subcellularLocation>
        <location evidence="1">Mitochondrion membrane</location>
        <topology evidence="1">Peripheral membrane protein</topology>
    </subcellularLocation>
</comment>
<feature type="domain" description="Kinesin motor" evidence="14">
    <location>
        <begin position="5"/>
        <end position="358"/>
    </location>
</feature>
<keyword evidence="8 11" id="KW-0505">Motor protein</keyword>
<evidence type="ECO:0000256" key="4">
    <source>
        <dbReference type="ARBA" id="ARBA00022840"/>
    </source>
</evidence>
<dbReference type="Pfam" id="PF12423">
    <property type="entry name" value="KIF1B"/>
    <property type="match status" value="1"/>
</dbReference>
<dbReference type="InterPro" id="IPR022140">
    <property type="entry name" value="Kinesin-like_KIF1-typ"/>
</dbReference>
<dbReference type="Pfam" id="PF00498">
    <property type="entry name" value="FHA"/>
    <property type="match status" value="1"/>
</dbReference>
<evidence type="ECO:0000256" key="7">
    <source>
        <dbReference type="ARBA" id="ARBA00023136"/>
    </source>
</evidence>
<keyword evidence="5 12" id="KW-0175">Coiled coil</keyword>
<dbReference type="GO" id="GO:0007018">
    <property type="term" value="P:microtubule-based movement"/>
    <property type="evidence" value="ECO:0007669"/>
    <property type="project" value="InterPro"/>
</dbReference>
<dbReference type="InterPro" id="IPR000253">
    <property type="entry name" value="FHA_dom"/>
</dbReference>
<dbReference type="PRINTS" id="PR00380">
    <property type="entry name" value="KINESINHEAVY"/>
</dbReference>
<comment type="caution">
    <text evidence="15">The sequence shown here is derived from an EMBL/GenBank/DDBJ whole genome shotgun (WGS) entry which is preliminary data.</text>
</comment>
<gene>
    <name evidence="15" type="ORF">Bpfe_021545</name>
</gene>
<dbReference type="SMART" id="SM00129">
    <property type="entry name" value="KISc"/>
    <property type="match status" value="1"/>
</dbReference>
<reference evidence="15" key="2">
    <citation type="submission" date="2023-04" db="EMBL/GenBank/DDBJ databases">
        <authorList>
            <person name="Bu L."/>
            <person name="Lu L."/>
            <person name="Laidemitt M.R."/>
            <person name="Zhang S.M."/>
            <person name="Mutuku M."/>
            <person name="Mkoji G."/>
            <person name="Steinauer M."/>
            <person name="Loker E.S."/>
        </authorList>
    </citation>
    <scope>NUCLEOTIDE SEQUENCE</scope>
    <source>
        <strain evidence="15">KasaAsao</strain>
        <tissue evidence="15">Whole Snail</tissue>
    </source>
</reference>
<keyword evidence="3 11" id="KW-0547">Nucleotide-binding</keyword>
<evidence type="ECO:0000313" key="15">
    <source>
        <dbReference type="EMBL" id="KAK0048960.1"/>
    </source>
</evidence>
<dbReference type="FunFam" id="2.60.200.20:FF:000034">
    <property type="entry name" value="kinesin-like protein KIF28P"/>
    <property type="match status" value="1"/>
</dbReference>
<evidence type="ECO:0000256" key="10">
    <source>
        <dbReference type="ARBA" id="ARBA00079247"/>
    </source>
</evidence>
<reference evidence="15" key="1">
    <citation type="journal article" date="2023" name="PLoS Negl. Trop. Dis.">
        <title>A genome sequence for Biomphalaria pfeifferi, the major vector snail for the human-infecting parasite Schistosoma mansoni.</title>
        <authorList>
            <person name="Bu L."/>
            <person name="Lu L."/>
            <person name="Laidemitt M.R."/>
            <person name="Zhang S.M."/>
            <person name="Mutuku M."/>
            <person name="Mkoji G."/>
            <person name="Steinauer M."/>
            <person name="Loker E.S."/>
        </authorList>
    </citation>
    <scope>NUCLEOTIDE SEQUENCE</scope>
    <source>
        <strain evidence="15">KasaAsao</strain>
    </source>
</reference>
<dbReference type="Proteomes" id="UP001233172">
    <property type="component" value="Unassembled WGS sequence"/>
</dbReference>
<comment type="similarity">
    <text evidence="11">Belongs to the TRAFAC class myosin-kinesin ATPase superfamily. Kinesin family.</text>
</comment>
<evidence type="ECO:0000256" key="11">
    <source>
        <dbReference type="PROSITE-ProRule" id="PRU00283"/>
    </source>
</evidence>
<dbReference type="InterPro" id="IPR036961">
    <property type="entry name" value="Kinesin_motor_dom_sf"/>
</dbReference>
<evidence type="ECO:0000313" key="16">
    <source>
        <dbReference type="Proteomes" id="UP001233172"/>
    </source>
</evidence>
<feature type="region of interest" description="Disordered" evidence="13">
    <location>
        <begin position="1055"/>
        <end position="1076"/>
    </location>
</feature>
<feature type="coiled-coil region" evidence="12">
    <location>
        <begin position="398"/>
        <end position="454"/>
    </location>
</feature>
<dbReference type="FunFam" id="3.40.850.10:FF:000063">
    <property type="entry name" value="Kinesin-like protein"/>
    <property type="match status" value="1"/>
</dbReference>
<dbReference type="PANTHER" id="PTHR47117">
    <property type="entry name" value="STAR-RELATED LIPID TRANSFER PROTEIN 9"/>
    <property type="match status" value="1"/>
</dbReference>
<evidence type="ECO:0000256" key="9">
    <source>
        <dbReference type="ARBA" id="ARBA00054688"/>
    </source>
</evidence>
<sequence length="1076" mass="119434">MAEENVKVAVRVRPFNAREKARSAQLIISMAGNQTIIKDPANMSAEPKNFAFDYSYWSHDGYTEKDGYFAPNDNRYADQKKVFDELGKGVLDNAWKGYNCSLFAYGQTGSGKSYSIVGFGNNKGIVPLACEELFKSIEEKRKVADKDAEFQVTLSMLEIYNEQIRDLLTSKTAVKGGLKVRQHASKGFIVEALTIVPMNSYAQIESKINEGTRNRTVASTNMNATSSRAHTIVALTFVQKQKNEAGQNMTKTAVINLVDLAGSERAETSGATGDRLKEGSSINLSLSTLGNCINALANQSSGKKKIIVPYRDSVLTKLLQNALGGNSKTIMIAALSPADINYQETLSTLRFADRAKMIKTQAVVNENPTDKLIRELREENLRLMELLKAGGAGAATGAVASSQEVEEMKRQYQEQMEANQRELEMMKKSWTESKESQAESLAKLEAEKKRNEERKVTPHFWNLSEDPALTAVLIHFCKEDCSHHMQTVHITCRLFTSPADCPHHMQTVHITCRLFTSPADCPHHMQTVHITCRLSTPPADCSHHMHAVHITCMLFTSPAGCSHHLQAVHINCRLFTSTADCSHQLQTVHINCRLFTSTADCTAKIGNKQASPAPEILMNGLGIQKEHATLTNKKGTVTLKPLTGAKITINGKPVTAEVELHHNDRVLFGPSHLYVFHHPQDEAKQIKAGKVIEKPTYDSAQEEIAKESGLVDNKANKSKEELLLNEDLIQVLPMVYEANAMSEELDKKVKFEICLVSPKTRGLKEGMSEVMVQLRNLENGNSWLLSRNNFINRKYLMQEMFQNYTEGDPDWNVPKEKDPFWEPVSTPVLIGTSLVYLQPLAYLIDMDESLAVIDWKGKEIGQLLVSLVPCDSKWEPLSDSSYVEDPKELLGKPYYFKFKIKGARGIPGNFEKSSCSYKFYLEDKPTLTQEVKGTMNPDYQHERQISFKTVTDQLITYLTNEAILVEVWGQQKEEGMRSGSTNSNTKELMMKEKTNATPTPTGAAVSKPITSAQNNGGKSAAQLASEIQDRIKKAKEKGIKTVPIEDIESALAQITGAGSGANSKSTKGTSRACLLQ</sequence>